<keyword evidence="2" id="KW-1185">Reference proteome</keyword>
<dbReference type="AlphaFoldDB" id="A0A0C3G612"/>
<dbReference type="InterPro" id="IPR021276">
    <property type="entry name" value="DUF2855"/>
</dbReference>
<dbReference type="OrthoDB" id="192702at2759"/>
<evidence type="ECO:0000313" key="2">
    <source>
        <dbReference type="Proteomes" id="UP000054166"/>
    </source>
</evidence>
<reference evidence="2" key="2">
    <citation type="submission" date="2015-01" db="EMBL/GenBank/DDBJ databases">
        <title>Evolutionary Origins and Diversification of the Mycorrhizal Mutualists.</title>
        <authorList>
            <consortium name="DOE Joint Genome Institute"/>
            <consortium name="Mycorrhizal Genomics Consortium"/>
            <person name="Kohler A."/>
            <person name="Kuo A."/>
            <person name="Nagy L.G."/>
            <person name="Floudas D."/>
            <person name="Copeland A."/>
            <person name="Barry K.W."/>
            <person name="Cichocki N."/>
            <person name="Veneault-Fourrey C."/>
            <person name="LaButti K."/>
            <person name="Lindquist E.A."/>
            <person name="Lipzen A."/>
            <person name="Lundell T."/>
            <person name="Morin E."/>
            <person name="Murat C."/>
            <person name="Riley R."/>
            <person name="Ohm R."/>
            <person name="Sun H."/>
            <person name="Tunlid A."/>
            <person name="Henrissat B."/>
            <person name="Grigoriev I.V."/>
            <person name="Hibbett D.S."/>
            <person name="Martin F."/>
        </authorList>
    </citation>
    <scope>NUCLEOTIDE SEQUENCE [LARGE SCALE GENOMIC DNA]</scope>
    <source>
        <strain evidence="2">F 1598</strain>
    </source>
</reference>
<organism evidence="1 2">
    <name type="scientific">Piloderma croceum (strain F 1598)</name>
    <dbReference type="NCBI Taxonomy" id="765440"/>
    <lineage>
        <taxon>Eukaryota</taxon>
        <taxon>Fungi</taxon>
        <taxon>Dikarya</taxon>
        <taxon>Basidiomycota</taxon>
        <taxon>Agaricomycotina</taxon>
        <taxon>Agaricomycetes</taxon>
        <taxon>Agaricomycetidae</taxon>
        <taxon>Atheliales</taxon>
        <taxon>Atheliaceae</taxon>
        <taxon>Piloderma</taxon>
    </lineage>
</organism>
<proteinExistence type="predicted"/>
<dbReference type="EMBL" id="KN832971">
    <property type="protein sequence ID" value="KIM91655.1"/>
    <property type="molecule type" value="Genomic_DNA"/>
</dbReference>
<accession>A0A0C3G612</accession>
<protein>
    <recommendedName>
        <fullName evidence="3">DUF2855 family protein</fullName>
    </recommendedName>
</protein>
<evidence type="ECO:0008006" key="3">
    <source>
        <dbReference type="Google" id="ProtNLM"/>
    </source>
</evidence>
<gene>
    <name evidence="1" type="ORF">PILCRDRAFT_763386</name>
</gene>
<evidence type="ECO:0000313" key="1">
    <source>
        <dbReference type="EMBL" id="KIM91655.1"/>
    </source>
</evidence>
<dbReference type="Pfam" id="PF11017">
    <property type="entry name" value="DUF2855"/>
    <property type="match status" value="1"/>
</dbReference>
<reference evidence="1 2" key="1">
    <citation type="submission" date="2014-04" db="EMBL/GenBank/DDBJ databases">
        <authorList>
            <consortium name="DOE Joint Genome Institute"/>
            <person name="Kuo A."/>
            <person name="Tarkka M."/>
            <person name="Buscot F."/>
            <person name="Kohler A."/>
            <person name="Nagy L.G."/>
            <person name="Floudas D."/>
            <person name="Copeland A."/>
            <person name="Barry K.W."/>
            <person name="Cichocki N."/>
            <person name="Veneault-Fourrey C."/>
            <person name="LaButti K."/>
            <person name="Lindquist E.A."/>
            <person name="Lipzen A."/>
            <person name="Lundell T."/>
            <person name="Morin E."/>
            <person name="Murat C."/>
            <person name="Sun H."/>
            <person name="Tunlid A."/>
            <person name="Henrissat B."/>
            <person name="Grigoriev I.V."/>
            <person name="Hibbett D.S."/>
            <person name="Martin F."/>
            <person name="Nordberg H.P."/>
            <person name="Cantor M.N."/>
            <person name="Hua S.X."/>
        </authorList>
    </citation>
    <scope>NUCLEOTIDE SEQUENCE [LARGE SCALE GENOMIC DNA]</scope>
    <source>
        <strain evidence="1 2">F 1598</strain>
    </source>
</reference>
<dbReference type="Proteomes" id="UP000054166">
    <property type="component" value="Unassembled WGS sequence"/>
</dbReference>
<dbReference type="InParanoid" id="A0A0C3G612"/>
<sequence>MSSSDDDNLILCVPRQSSGLNPNQPVVIRNPKPKHLPPNHVLIKVDRFGFSANKYCTDRILTRSPIRYFDYHPTPTAESVSPRTHGLIPVWGFGTIIDSTHPRVQTGERVYGYLAPARYLLVPVSPSDVNKFAFFVPRPHLPADRRPYNQITRCSNDPLYDPSPATEDLTMLYRPLFWTAYWCEDWLFSSKYRGANQILISSASSKTAFCLAYLISKRVIRDGIPGFSIVGLTSKRNLAFTRGLALYDEVLDYDSFTSASALLRTQGTQKWLYVDVAGNDSINARVFSHFGSRLVANIALGLTNLSPSSLDASSTKWSTNTFTENDTKSSSASPTTLEQFFMPEWLAVRRHQLSIAQITSLQRQAWKELMKDCRNWVKIDHIFGGEGVKAAYEQVAKGGLEPDKGLIWSLWGNGVGTDGLSSKL</sequence>
<dbReference type="HOGENOM" id="CLU_037224_1_0_1"/>
<name>A0A0C3G612_PILCF</name>